<dbReference type="RefSeq" id="WP_006371149.1">
    <property type="nucleotide sequence ID" value="NZ_CP085887.1"/>
</dbReference>
<feature type="transmembrane region" description="Helical" evidence="7">
    <location>
        <begin position="213"/>
        <end position="239"/>
    </location>
</feature>
<dbReference type="PANTHER" id="PTHR30213">
    <property type="entry name" value="INNER MEMBRANE PROTEIN YHJD"/>
    <property type="match status" value="1"/>
</dbReference>
<evidence type="ECO:0000256" key="7">
    <source>
        <dbReference type="SAM" id="Phobius"/>
    </source>
</evidence>
<evidence type="ECO:0000256" key="3">
    <source>
        <dbReference type="ARBA" id="ARBA00022692"/>
    </source>
</evidence>
<feature type="compositionally biased region" description="Polar residues" evidence="6">
    <location>
        <begin position="1"/>
        <end position="10"/>
    </location>
</feature>
<dbReference type="Pfam" id="PF03631">
    <property type="entry name" value="Virul_fac_BrkB"/>
    <property type="match status" value="1"/>
</dbReference>
<comment type="caution">
    <text evidence="8">The sequence shown here is derived from an EMBL/GenBank/DDBJ whole genome shotgun (WGS) entry which is preliminary data.</text>
</comment>
<feature type="transmembrane region" description="Helical" evidence="7">
    <location>
        <begin position="361"/>
        <end position="385"/>
    </location>
</feature>
<evidence type="ECO:0000256" key="6">
    <source>
        <dbReference type="SAM" id="MobiDB-lite"/>
    </source>
</evidence>
<keyword evidence="3 7" id="KW-0812">Transmembrane</keyword>
<dbReference type="GO" id="GO:0005886">
    <property type="term" value="C:plasma membrane"/>
    <property type="evidence" value="ECO:0007669"/>
    <property type="project" value="UniProtKB-SubCell"/>
</dbReference>
<feature type="transmembrane region" description="Helical" evidence="7">
    <location>
        <begin position="328"/>
        <end position="349"/>
    </location>
</feature>
<feature type="region of interest" description="Disordered" evidence="6">
    <location>
        <begin position="429"/>
        <end position="448"/>
    </location>
</feature>
<protein>
    <submittedName>
        <fullName evidence="8">YihY/virulence factor BrkB family protein</fullName>
    </submittedName>
</protein>
<dbReference type="EMBL" id="JAAXPC010000007">
    <property type="protein sequence ID" value="NKY02782.1"/>
    <property type="molecule type" value="Genomic_DNA"/>
</dbReference>
<evidence type="ECO:0000313" key="8">
    <source>
        <dbReference type="EMBL" id="NKY02782.1"/>
    </source>
</evidence>
<organism evidence="8 9">
    <name type="scientific">Gordonia polyisoprenivorans</name>
    <dbReference type="NCBI Taxonomy" id="84595"/>
    <lineage>
        <taxon>Bacteria</taxon>
        <taxon>Bacillati</taxon>
        <taxon>Actinomycetota</taxon>
        <taxon>Actinomycetes</taxon>
        <taxon>Mycobacteriales</taxon>
        <taxon>Gordoniaceae</taxon>
        <taxon>Gordonia</taxon>
    </lineage>
</organism>
<evidence type="ECO:0000256" key="2">
    <source>
        <dbReference type="ARBA" id="ARBA00022475"/>
    </source>
</evidence>
<dbReference type="AlphaFoldDB" id="A0A846WMD4"/>
<reference evidence="8 9" key="1">
    <citation type="submission" date="2020-04" db="EMBL/GenBank/DDBJ databases">
        <title>MicrobeNet Type strains.</title>
        <authorList>
            <person name="Nicholson A.C."/>
        </authorList>
    </citation>
    <scope>NUCLEOTIDE SEQUENCE [LARGE SCALE GENOMIC DNA]</scope>
    <source>
        <strain evidence="8 9">ATCC BAA-14</strain>
    </source>
</reference>
<comment type="subcellular location">
    <subcellularLocation>
        <location evidence="1">Cell membrane</location>
        <topology evidence="1">Multi-pass membrane protein</topology>
    </subcellularLocation>
</comment>
<dbReference type="InterPro" id="IPR017039">
    <property type="entry name" value="Virul_fac_BrkB"/>
</dbReference>
<keyword evidence="4 7" id="KW-1133">Transmembrane helix</keyword>
<keyword evidence="2" id="KW-1003">Cell membrane</keyword>
<sequence>MTPDDVTSSGARRGPVPEAAGRPGADPPPGALLPRPPRAPHPDRGEIPTAPLHSARRPAPSSVELDAPDPNHRALADPGQPETAHPGSPPPGADPRTDKELGRDDPTVEPPETPRRPVVRNVPILIWRTIVKSWDDGIVGWAAQAAFWQALSLPPLLLGLLGSVGYLSGWFGPDTVDVISDRILAFANRTFSPNVVNDLIKPTVDNVLGRGRVGVISVGFILSLWAGSSAVSCFVASIVRAHDQHEVRNPVWQRIFALLLYLGFLTVAVPLLPLVALGPNYLREIVPESWDPIVTNAIDFGYFPFVALLLMLVLTTLYHLALPNPLPWHRLVGGAIVAGIVFWVASYFLRLYLAAITRAGYTYGALATPIAFLLFTFFLGFAIVVGAEFNAAVQSLWPARPAVTAQVRDWVHHQTAEVTGQLKTLPERLSTGPISRRNRPSGHSPDDS</sequence>
<feature type="region of interest" description="Disordered" evidence="6">
    <location>
        <begin position="1"/>
        <end position="115"/>
    </location>
</feature>
<dbReference type="PANTHER" id="PTHR30213:SF0">
    <property type="entry name" value="UPF0761 MEMBRANE PROTEIN YIHY"/>
    <property type="match status" value="1"/>
</dbReference>
<evidence type="ECO:0000256" key="5">
    <source>
        <dbReference type="ARBA" id="ARBA00023136"/>
    </source>
</evidence>
<gene>
    <name evidence="8" type="ORF">HGA05_14490</name>
</gene>
<feature type="transmembrane region" description="Helical" evidence="7">
    <location>
        <begin position="302"/>
        <end position="321"/>
    </location>
</feature>
<accession>A0A846WMD4</accession>
<feature type="compositionally biased region" description="Basic and acidic residues" evidence="6">
    <location>
        <begin position="95"/>
        <end position="106"/>
    </location>
</feature>
<evidence type="ECO:0000256" key="4">
    <source>
        <dbReference type="ARBA" id="ARBA00022989"/>
    </source>
</evidence>
<evidence type="ECO:0000256" key="1">
    <source>
        <dbReference type="ARBA" id="ARBA00004651"/>
    </source>
</evidence>
<evidence type="ECO:0000313" key="9">
    <source>
        <dbReference type="Proteomes" id="UP000563898"/>
    </source>
</evidence>
<dbReference type="Proteomes" id="UP000563898">
    <property type="component" value="Unassembled WGS sequence"/>
</dbReference>
<name>A0A846WMD4_9ACTN</name>
<feature type="transmembrane region" description="Helical" evidence="7">
    <location>
        <begin position="259"/>
        <end position="282"/>
    </location>
</feature>
<keyword evidence="5 7" id="KW-0472">Membrane</keyword>
<proteinExistence type="predicted"/>
<feature type="compositionally biased region" description="Pro residues" evidence="6">
    <location>
        <begin position="25"/>
        <end position="39"/>
    </location>
</feature>